<sequence length="152" mass="16432">MFKILIVCSVLFTATAQVIGGCNVTDLVTEGKAIYNEIPPTQLAQVKSIISEAYASNTTMTKGQFLTQLENVANTLSANLQTQIRNFVPTSLPQIPSTLSSAAQTTGNQIESILSNMTITMPQNDAQIRQIIQNTNPSVLAELKTIKVFPNC</sequence>
<reference evidence="3" key="2">
    <citation type="submission" date="2020-10" db="UniProtKB">
        <authorList>
            <consortium name="WormBaseParasite"/>
        </authorList>
    </citation>
    <scope>IDENTIFICATION</scope>
</reference>
<dbReference type="AlphaFoldDB" id="A0A7E4VA88"/>
<dbReference type="Proteomes" id="UP000492821">
    <property type="component" value="Unassembled WGS sequence"/>
</dbReference>
<name>A0A7E4VA88_PANRE</name>
<accession>A0A7E4VA88</accession>
<evidence type="ECO:0000313" key="3">
    <source>
        <dbReference type="WBParaSite" id="Pan_g18489.t1"/>
    </source>
</evidence>
<dbReference type="WBParaSite" id="Pan_g18489.t1">
    <property type="protein sequence ID" value="Pan_g18489.t1"/>
    <property type="gene ID" value="Pan_g18489"/>
</dbReference>
<organism evidence="2 3">
    <name type="scientific">Panagrellus redivivus</name>
    <name type="common">Microworm</name>
    <dbReference type="NCBI Taxonomy" id="6233"/>
    <lineage>
        <taxon>Eukaryota</taxon>
        <taxon>Metazoa</taxon>
        <taxon>Ecdysozoa</taxon>
        <taxon>Nematoda</taxon>
        <taxon>Chromadorea</taxon>
        <taxon>Rhabditida</taxon>
        <taxon>Tylenchina</taxon>
        <taxon>Panagrolaimomorpha</taxon>
        <taxon>Panagrolaimoidea</taxon>
        <taxon>Panagrolaimidae</taxon>
        <taxon>Panagrellus</taxon>
    </lineage>
</organism>
<evidence type="ECO:0000313" key="2">
    <source>
        <dbReference type="Proteomes" id="UP000492821"/>
    </source>
</evidence>
<proteinExistence type="predicted"/>
<feature type="signal peptide" evidence="1">
    <location>
        <begin position="1"/>
        <end position="16"/>
    </location>
</feature>
<protein>
    <submittedName>
        <fullName evidence="3">DUF148 domain-containing protein</fullName>
    </submittedName>
</protein>
<feature type="chain" id="PRO_5028826976" evidence="1">
    <location>
        <begin position="17"/>
        <end position="152"/>
    </location>
</feature>
<keyword evidence="1" id="KW-0732">Signal</keyword>
<dbReference type="PROSITE" id="PS51257">
    <property type="entry name" value="PROKAR_LIPOPROTEIN"/>
    <property type="match status" value="1"/>
</dbReference>
<reference evidence="2" key="1">
    <citation type="journal article" date="2013" name="Genetics">
        <title>The draft genome and transcriptome of Panagrellus redivivus are shaped by the harsh demands of a free-living lifestyle.</title>
        <authorList>
            <person name="Srinivasan J."/>
            <person name="Dillman A.R."/>
            <person name="Macchietto M.G."/>
            <person name="Heikkinen L."/>
            <person name="Lakso M."/>
            <person name="Fracchia K.M."/>
            <person name="Antoshechkin I."/>
            <person name="Mortazavi A."/>
            <person name="Wong G."/>
            <person name="Sternberg P.W."/>
        </authorList>
    </citation>
    <scope>NUCLEOTIDE SEQUENCE [LARGE SCALE GENOMIC DNA]</scope>
    <source>
        <strain evidence="2">MT8872</strain>
    </source>
</reference>
<keyword evidence="2" id="KW-1185">Reference proteome</keyword>
<evidence type="ECO:0000256" key="1">
    <source>
        <dbReference type="SAM" id="SignalP"/>
    </source>
</evidence>